<organism evidence="2 3">
    <name type="scientific">Photobacterium sanctipauli</name>
    <dbReference type="NCBI Taxonomy" id="1342794"/>
    <lineage>
        <taxon>Bacteria</taxon>
        <taxon>Pseudomonadati</taxon>
        <taxon>Pseudomonadota</taxon>
        <taxon>Gammaproteobacteria</taxon>
        <taxon>Vibrionales</taxon>
        <taxon>Vibrionaceae</taxon>
        <taxon>Photobacterium</taxon>
    </lineage>
</organism>
<keyword evidence="1" id="KW-0812">Transmembrane</keyword>
<sequence>MTTKELIAVGTVFNVFWFVAVLGQAQYSWVLLSILIFSWWRFHAAFKFGVAIGSAGILMDMALKHFALYQFATDSFPLWLALLWLGFGTFVWIIREKITSYSAVIIMALGGVGGMMSYFAGYRLGAVIWPYDLSITLPTILLCWIVFSGFILLTLKHIAGYYRRTYEHSIYR</sequence>
<reference evidence="2 3" key="1">
    <citation type="submission" date="2018-01" db="EMBL/GenBank/DDBJ databases">
        <title>Whole genome sequencing of Histamine producing bacteria.</title>
        <authorList>
            <person name="Butler K."/>
        </authorList>
    </citation>
    <scope>NUCLEOTIDE SEQUENCE [LARGE SCALE GENOMIC DNA]</scope>
    <source>
        <strain evidence="2 3">DSM 100436</strain>
    </source>
</reference>
<feature type="transmembrane region" description="Helical" evidence="1">
    <location>
        <begin position="15"/>
        <end position="37"/>
    </location>
</feature>
<dbReference type="RefSeq" id="WP_051902732.1">
    <property type="nucleotide sequence ID" value="NZ_JGVO01001625.1"/>
</dbReference>
<evidence type="ECO:0000313" key="2">
    <source>
        <dbReference type="EMBL" id="PSW20185.1"/>
    </source>
</evidence>
<feature type="transmembrane region" description="Helical" evidence="1">
    <location>
        <begin position="44"/>
        <end position="63"/>
    </location>
</feature>
<gene>
    <name evidence="2" type="ORF">C9I98_09010</name>
</gene>
<evidence type="ECO:0000256" key="1">
    <source>
        <dbReference type="SAM" id="Phobius"/>
    </source>
</evidence>
<comment type="caution">
    <text evidence="2">The sequence shown here is derived from an EMBL/GenBank/DDBJ whole genome shotgun (WGS) entry which is preliminary data.</text>
</comment>
<keyword evidence="1" id="KW-1133">Transmembrane helix</keyword>
<feature type="transmembrane region" description="Helical" evidence="1">
    <location>
        <begin position="133"/>
        <end position="155"/>
    </location>
</feature>
<dbReference type="Proteomes" id="UP000241771">
    <property type="component" value="Unassembled WGS sequence"/>
</dbReference>
<feature type="transmembrane region" description="Helical" evidence="1">
    <location>
        <begin position="75"/>
        <end position="94"/>
    </location>
</feature>
<keyword evidence="1" id="KW-0472">Membrane</keyword>
<dbReference type="AlphaFoldDB" id="A0A2T3NVA8"/>
<dbReference type="OrthoDB" id="6522758at2"/>
<dbReference type="InterPro" id="IPR021306">
    <property type="entry name" value="DUF2878"/>
</dbReference>
<keyword evidence="3" id="KW-1185">Reference proteome</keyword>
<dbReference type="Pfam" id="PF11086">
    <property type="entry name" value="DUF2878"/>
    <property type="match status" value="1"/>
</dbReference>
<proteinExistence type="predicted"/>
<accession>A0A2T3NVA8</accession>
<evidence type="ECO:0000313" key="3">
    <source>
        <dbReference type="Proteomes" id="UP000241771"/>
    </source>
</evidence>
<name>A0A2T3NVA8_9GAMM</name>
<protein>
    <submittedName>
        <fullName evidence="2">DUF2878 domain-containing protein</fullName>
    </submittedName>
</protein>
<dbReference type="EMBL" id="PYMA01000004">
    <property type="protein sequence ID" value="PSW20185.1"/>
    <property type="molecule type" value="Genomic_DNA"/>
</dbReference>
<feature type="transmembrane region" description="Helical" evidence="1">
    <location>
        <begin position="101"/>
        <end position="121"/>
    </location>
</feature>